<sequence>MVKYWPTQQSIYLNNSIVDLFIETEKKIVLVKYNKSNQYLYLDMLSIISRNKLFEYIINDFKKLILDLIELDLKLNKIINISDKIRDIFIKRVSQKFLYKKKYNNRKWQNTNKYERNNNDLMQYLLIYLIFGASSISHNTFVFTPIYTPYNHVKILLENFIIQIANNIMKEIINNLDYSSNISIFLKNQNICNKLYSSNRSITLFLNNVKWQNFLQSYIYDVKCFYSERQQIWLLSSQGIITKYIHLSNIEKIKKLNQLKTIFLFWLEIKDLTIPKIEKILIQIAKYFLYSSLNLLSNIFLIIIKIIVFYLSK</sequence>
<keyword evidence="1" id="KW-1133">Transmembrane helix</keyword>
<protein>
    <submittedName>
        <fullName evidence="2">Uncharacterized protein</fullName>
    </submittedName>
</protein>
<keyword evidence="1" id="KW-0472">Membrane</keyword>
<dbReference type="AlphaFoldDB" id="A0A1Z1MAI0"/>
<keyword evidence="1" id="KW-0812">Transmembrane</keyword>
<keyword evidence="2" id="KW-0934">Plastid</keyword>
<dbReference type="EMBL" id="MF101425">
    <property type="protein sequence ID" value="ARW62815.1"/>
    <property type="molecule type" value="Genomic_DNA"/>
</dbReference>
<gene>
    <name evidence="2" type="primary">ycf55</name>
</gene>
<dbReference type="InterPro" id="IPR022552">
    <property type="entry name" value="UPF_Ycf55"/>
</dbReference>
<evidence type="ECO:0000256" key="1">
    <source>
        <dbReference type="SAM" id="Phobius"/>
    </source>
</evidence>
<accession>A0A1Z1MAI0</accession>
<dbReference type="GeneID" id="33356085"/>
<dbReference type="Pfam" id="PF12452">
    <property type="entry name" value="DUF3685"/>
    <property type="match status" value="1"/>
</dbReference>
<organism evidence="2">
    <name type="scientific">Leptosiphonia brodiei</name>
    <dbReference type="NCBI Taxonomy" id="2608611"/>
    <lineage>
        <taxon>Eukaryota</taxon>
        <taxon>Rhodophyta</taxon>
        <taxon>Florideophyceae</taxon>
        <taxon>Rhodymeniophycidae</taxon>
        <taxon>Ceramiales</taxon>
        <taxon>Rhodomelaceae</taxon>
        <taxon>Polysiphonioideae</taxon>
        <taxon>Leptosiphonia</taxon>
    </lineage>
</organism>
<reference evidence="2" key="1">
    <citation type="journal article" date="2017" name="J. Phycol.">
        <title>Analysis of chloroplast genomes and a supermatrix inform reclassification of the Rhodomelaceae (Rhodophyta).</title>
        <authorList>
            <person name="Diaz-Tapia P."/>
            <person name="Maggs C.A."/>
            <person name="West J.A."/>
            <person name="Verbruggen H."/>
        </authorList>
    </citation>
    <scope>NUCLEOTIDE SEQUENCE</scope>
    <source>
        <strain evidence="2">PD516</strain>
    </source>
</reference>
<dbReference type="RefSeq" id="YP_009394253.1">
    <property type="nucleotide sequence ID" value="NC_035272.1"/>
</dbReference>
<feature type="transmembrane region" description="Helical" evidence="1">
    <location>
        <begin position="287"/>
        <end position="311"/>
    </location>
</feature>
<evidence type="ECO:0000313" key="2">
    <source>
        <dbReference type="EMBL" id="ARW62815.1"/>
    </source>
</evidence>
<dbReference type="PIRSF" id="PIRSF036962">
    <property type="entry name" value="UCP036962_SignTr_Ycf55"/>
    <property type="match status" value="1"/>
</dbReference>
<geneLocation type="chloroplast" evidence="2"/>
<proteinExistence type="predicted"/>
<dbReference type="InterPro" id="IPR017077">
    <property type="entry name" value="Uncharacterised_Ycf55_algae"/>
</dbReference>
<name>A0A1Z1MAI0_9FLOR</name>
<keyword evidence="2" id="KW-0150">Chloroplast</keyword>